<dbReference type="SMART" id="SM00194">
    <property type="entry name" value="PTPc"/>
    <property type="match status" value="1"/>
</dbReference>
<dbReference type="PRINTS" id="PR00700">
    <property type="entry name" value="PRTYPHPHTASE"/>
</dbReference>
<keyword evidence="6" id="KW-0904">Protein phosphatase</keyword>
<dbReference type="AlphaFoldDB" id="G8JUP6"/>
<dbReference type="Pfam" id="PF00102">
    <property type="entry name" value="Y_phosphatase"/>
    <property type="match status" value="1"/>
</dbReference>
<dbReference type="KEGG" id="erc:Ecym_6455"/>
<dbReference type="GO" id="GO:0007124">
    <property type="term" value="P:pseudohyphal growth"/>
    <property type="evidence" value="ECO:0007669"/>
    <property type="project" value="EnsemblFungi"/>
</dbReference>
<comment type="similarity">
    <text evidence="2">Belongs to the protein-tyrosine phosphatase family. Non-receptor class subfamily.</text>
</comment>
<organism evidence="9 10">
    <name type="scientific">Eremothecium cymbalariae (strain CBS 270.75 / DBVPG 7215 / KCTC 17166 / NRRL Y-17582)</name>
    <name type="common">Yeast</name>
    <dbReference type="NCBI Taxonomy" id="931890"/>
    <lineage>
        <taxon>Eukaryota</taxon>
        <taxon>Fungi</taxon>
        <taxon>Dikarya</taxon>
        <taxon>Ascomycota</taxon>
        <taxon>Saccharomycotina</taxon>
        <taxon>Saccharomycetes</taxon>
        <taxon>Saccharomycetales</taxon>
        <taxon>Saccharomycetaceae</taxon>
        <taxon>Eremothecium</taxon>
    </lineage>
</organism>
<feature type="domain" description="Tyrosine-protein phosphatase" evidence="7">
    <location>
        <begin position="14"/>
        <end position="317"/>
    </location>
</feature>
<dbReference type="PROSITE" id="PS00383">
    <property type="entry name" value="TYR_PHOSPHATASE_1"/>
    <property type="match status" value="1"/>
</dbReference>
<dbReference type="FunFam" id="3.90.190.10:FF:000115">
    <property type="entry name" value="Tyrosine-protein phosphatase 1"/>
    <property type="match status" value="1"/>
</dbReference>
<dbReference type="PROSITE" id="PS50056">
    <property type="entry name" value="TYR_PHOSPHATASE_2"/>
    <property type="match status" value="1"/>
</dbReference>
<accession>G8JUP6</accession>
<comment type="subcellular location">
    <subcellularLocation>
        <location evidence="1">Cytoplasm</location>
    </subcellularLocation>
</comment>
<dbReference type="InParanoid" id="G8JUP6"/>
<dbReference type="GO" id="GO:0001403">
    <property type="term" value="P:invasive growth in response to glucose limitation"/>
    <property type="evidence" value="ECO:0007669"/>
    <property type="project" value="EnsemblFungi"/>
</dbReference>
<dbReference type="InterPro" id="IPR000387">
    <property type="entry name" value="Tyr_Pase_dom"/>
</dbReference>
<dbReference type="InterPro" id="IPR016130">
    <property type="entry name" value="Tyr_Pase_AS"/>
</dbReference>
<evidence type="ECO:0000259" key="7">
    <source>
        <dbReference type="PROSITE" id="PS50055"/>
    </source>
</evidence>
<dbReference type="PANTHER" id="PTHR19134:SF449">
    <property type="entry name" value="TYROSINE-PROTEIN PHOSPHATASE 1"/>
    <property type="match status" value="1"/>
</dbReference>
<dbReference type="HOGENOM" id="CLU_001645_9_12_1"/>
<dbReference type="FunCoup" id="G8JUP6">
    <property type="interactions" value="889"/>
</dbReference>
<sequence length="331" mass="38792">MQEPWYLNQSSKNLVEKFKYIQSQEDERLREATINAVNSKWSFGTSVDLINEYRNRYVNIIPFERNRVKLDVISGNDYINASYAQVDVPGQSVKRGYYVATQGPTKRTWEQFWEMCYQQCPGTEIVIIMVTPLIEHGREKCYLYWPKEDSGNDSLYIPKIQSPSNRPDDILEFETDLVLKRLKETKYPSYTKTLLSLTPGVDKYPPKRVHHFYFDKWRDMTRPDEIRPILELSRDSHRESSPGNPIIVHCSAGVGRTGTFITLDHLIHNTADFTKTVLSNYKHDLIEQIVLQLRSQRLKMVQLLEQYEFIYHIAEAVFASRHSERITTTPT</sequence>
<dbReference type="EC" id="3.1.3.48" evidence="3"/>
<dbReference type="InterPro" id="IPR050348">
    <property type="entry name" value="Protein-Tyr_Phosphatase"/>
</dbReference>
<dbReference type="CDD" id="cd18533">
    <property type="entry name" value="PTP_fungal"/>
    <property type="match status" value="1"/>
</dbReference>
<evidence type="ECO:0000313" key="9">
    <source>
        <dbReference type="EMBL" id="AET40826.1"/>
    </source>
</evidence>
<dbReference type="GeneID" id="11469216"/>
<dbReference type="Gene3D" id="3.90.190.10">
    <property type="entry name" value="Protein tyrosine phosphatase superfamily"/>
    <property type="match status" value="1"/>
</dbReference>
<dbReference type="SMART" id="SM00404">
    <property type="entry name" value="PTPc_motif"/>
    <property type="match status" value="1"/>
</dbReference>
<keyword evidence="5" id="KW-0378">Hydrolase</keyword>
<dbReference type="InterPro" id="IPR003595">
    <property type="entry name" value="Tyr_Pase_cat"/>
</dbReference>
<keyword evidence="4" id="KW-0963">Cytoplasm</keyword>
<dbReference type="InterPro" id="IPR029021">
    <property type="entry name" value="Prot-tyrosine_phosphatase-like"/>
</dbReference>
<proteinExistence type="inferred from homology"/>
<evidence type="ECO:0000256" key="3">
    <source>
        <dbReference type="ARBA" id="ARBA00013064"/>
    </source>
</evidence>
<dbReference type="RefSeq" id="XP_003647643.1">
    <property type="nucleotide sequence ID" value="XM_003647595.1"/>
</dbReference>
<dbReference type="GO" id="GO:0004725">
    <property type="term" value="F:protein tyrosine phosphatase activity"/>
    <property type="evidence" value="ECO:0007669"/>
    <property type="project" value="UniProtKB-EC"/>
</dbReference>
<dbReference type="InterPro" id="IPR000242">
    <property type="entry name" value="PTP_cat"/>
</dbReference>
<dbReference type="eggNOG" id="KOG0789">
    <property type="taxonomic scope" value="Eukaryota"/>
</dbReference>
<dbReference type="PROSITE" id="PS50055">
    <property type="entry name" value="TYR_PHOSPHATASE_PTP"/>
    <property type="match status" value="1"/>
</dbReference>
<evidence type="ECO:0000256" key="5">
    <source>
        <dbReference type="ARBA" id="ARBA00022801"/>
    </source>
</evidence>
<keyword evidence="10" id="KW-1185">Reference proteome</keyword>
<dbReference type="InterPro" id="IPR016277">
    <property type="entry name" value="Ptp1"/>
</dbReference>
<dbReference type="EMBL" id="CP002502">
    <property type="protein sequence ID" value="AET40826.1"/>
    <property type="molecule type" value="Genomic_DNA"/>
</dbReference>
<name>G8JUP6_ERECY</name>
<gene>
    <name evidence="9" type="ordered locus">Ecym_6455</name>
</gene>
<evidence type="ECO:0000256" key="2">
    <source>
        <dbReference type="ARBA" id="ARBA00009649"/>
    </source>
</evidence>
<evidence type="ECO:0000313" key="10">
    <source>
        <dbReference type="Proteomes" id="UP000006790"/>
    </source>
</evidence>
<dbReference type="PIRSF" id="PIRSF000938">
    <property type="entry name" value="PTPN1_yeast"/>
    <property type="match status" value="1"/>
</dbReference>
<reference evidence="10" key="1">
    <citation type="journal article" date="2012" name="G3 (Bethesda)">
        <title>Pichia sorbitophila, an interspecies yeast hybrid reveals early steps of genome resolution following polyploidization.</title>
        <authorList>
            <person name="Leh Louis V."/>
            <person name="Despons L."/>
            <person name="Friedrich A."/>
            <person name="Martin T."/>
            <person name="Durrens P."/>
            <person name="Casaregola S."/>
            <person name="Neuveglise C."/>
            <person name="Fairhead C."/>
            <person name="Marck C."/>
            <person name="Cruz J.A."/>
            <person name="Straub M.L."/>
            <person name="Kugler V."/>
            <person name="Sacerdot C."/>
            <person name="Uzunov Z."/>
            <person name="Thierry A."/>
            <person name="Weiss S."/>
            <person name="Bleykasten C."/>
            <person name="De Montigny J."/>
            <person name="Jacques N."/>
            <person name="Jung P."/>
            <person name="Lemaire M."/>
            <person name="Mallet S."/>
            <person name="Morel G."/>
            <person name="Richard G.F."/>
            <person name="Sarkar A."/>
            <person name="Savel G."/>
            <person name="Schacherer J."/>
            <person name="Seret M.L."/>
            <person name="Talla E."/>
            <person name="Samson G."/>
            <person name="Jubin C."/>
            <person name="Poulain J."/>
            <person name="Vacherie B."/>
            <person name="Barbe V."/>
            <person name="Pelletier E."/>
            <person name="Sherman D.J."/>
            <person name="Westhof E."/>
            <person name="Weissenbach J."/>
            <person name="Baret P.V."/>
            <person name="Wincker P."/>
            <person name="Gaillardin C."/>
            <person name="Dujon B."/>
            <person name="Souciet J.L."/>
        </authorList>
    </citation>
    <scope>NUCLEOTIDE SEQUENCE [LARGE SCALE GENOMIC DNA]</scope>
    <source>
        <strain evidence="10">CBS 270.75 / DBVPG 7215 / KCTC 17166 / NRRL Y-17582</strain>
    </source>
</reference>
<evidence type="ECO:0000256" key="1">
    <source>
        <dbReference type="ARBA" id="ARBA00004496"/>
    </source>
</evidence>
<protein>
    <recommendedName>
        <fullName evidence="3">protein-tyrosine-phosphatase</fullName>
        <ecNumber evidence="3">3.1.3.48</ecNumber>
    </recommendedName>
</protein>
<evidence type="ECO:0000256" key="4">
    <source>
        <dbReference type="ARBA" id="ARBA00022490"/>
    </source>
</evidence>
<dbReference type="SUPFAM" id="SSF52799">
    <property type="entry name" value="(Phosphotyrosine protein) phosphatases II"/>
    <property type="match status" value="1"/>
</dbReference>
<dbReference type="PANTHER" id="PTHR19134">
    <property type="entry name" value="RECEPTOR-TYPE TYROSINE-PROTEIN PHOSPHATASE"/>
    <property type="match status" value="1"/>
</dbReference>
<dbReference type="OMA" id="WSIDKAP"/>
<evidence type="ECO:0000256" key="6">
    <source>
        <dbReference type="ARBA" id="ARBA00022912"/>
    </source>
</evidence>
<dbReference type="STRING" id="931890.G8JUP6"/>
<feature type="domain" description="Tyrosine specific protein phosphatases" evidence="8">
    <location>
        <begin position="227"/>
        <end position="308"/>
    </location>
</feature>
<dbReference type="Proteomes" id="UP000006790">
    <property type="component" value="Chromosome 6"/>
</dbReference>
<evidence type="ECO:0000259" key="8">
    <source>
        <dbReference type="PROSITE" id="PS50056"/>
    </source>
</evidence>
<dbReference type="GO" id="GO:0005737">
    <property type="term" value="C:cytoplasm"/>
    <property type="evidence" value="ECO:0007669"/>
    <property type="project" value="UniProtKB-SubCell"/>
</dbReference>
<dbReference type="OrthoDB" id="10253954at2759"/>